<dbReference type="Gene3D" id="3.10.20.320">
    <property type="entry name" value="Putative peptidoglycan bound protein (lpxtg motif)"/>
    <property type="match status" value="1"/>
</dbReference>
<dbReference type="Pfam" id="PF09479">
    <property type="entry name" value="Flg_new"/>
    <property type="match status" value="6"/>
</dbReference>
<accession>A0A9D2EM61</accession>
<feature type="region of interest" description="Disordered" evidence="2">
    <location>
        <begin position="3038"/>
        <end position="3065"/>
    </location>
</feature>
<feature type="region of interest" description="Disordered" evidence="2">
    <location>
        <begin position="218"/>
        <end position="306"/>
    </location>
</feature>
<comment type="caution">
    <text evidence="5">The sequence shown here is derived from an EMBL/GenBank/DDBJ whole genome shotgun (WGS) entry which is preliminary data.</text>
</comment>
<dbReference type="InterPro" id="IPR013378">
    <property type="entry name" value="InlB-like_B-rpt"/>
</dbReference>
<dbReference type="InterPro" id="IPR042229">
    <property type="entry name" value="Listeria/Bacterioides_rpt_sf"/>
</dbReference>
<dbReference type="InterPro" id="IPR017502">
    <property type="entry name" value="Sortase_SrtB_target"/>
</dbReference>
<evidence type="ECO:0000256" key="1">
    <source>
        <dbReference type="ARBA" id="ARBA00004196"/>
    </source>
</evidence>
<proteinExistence type="predicted"/>
<evidence type="ECO:0000256" key="3">
    <source>
        <dbReference type="SAM" id="Phobius"/>
    </source>
</evidence>
<keyword evidence="3" id="KW-1133">Transmembrane helix</keyword>
<dbReference type="Pfam" id="PF18998">
    <property type="entry name" value="Flg_new_2"/>
    <property type="match status" value="3"/>
</dbReference>
<feature type="compositionally biased region" description="Basic and acidic residues" evidence="2">
    <location>
        <begin position="3436"/>
        <end position="3456"/>
    </location>
</feature>
<keyword evidence="3" id="KW-0812">Transmembrane</keyword>
<dbReference type="Gene3D" id="2.60.40.4270">
    <property type="entry name" value="Listeria-Bacteroides repeat domain"/>
    <property type="match status" value="6"/>
</dbReference>
<feature type="region of interest" description="Disordered" evidence="2">
    <location>
        <begin position="2772"/>
        <end position="2795"/>
    </location>
</feature>
<reference evidence="5" key="1">
    <citation type="journal article" date="2021" name="PeerJ">
        <title>Extensive microbial diversity within the chicken gut microbiome revealed by metagenomics and culture.</title>
        <authorList>
            <person name="Gilroy R."/>
            <person name="Ravi A."/>
            <person name="Getino M."/>
            <person name="Pursley I."/>
            <person name="Horton D.L."/>
            <person name="Alikhan N.F."/>
            <person name="Baker D."/>
            <person name="Gharbi K."/>
            <person name="Hall N."/>
            <person name="Watson M."/>
            <person name="Adriaenssens E.M."/>
            <person name="Foster-Nyarko E."/>
            <person name="Jarju S."/>
            <person name="Secka A."/>
            <person name="Antonio M."/>
            <person name="Oren A."/>
            <person name="Chaudhuri R.R."/>
            <person name="La Ragione R."/>
            <person name="Hildebrand F."/>
            <person name="Pallen M.J."/>
        </authorList>
    </citation>
    <scope>NUCLEOTIDE SEQUENCE</scope>
    <source>
        <strain evidence="5">CHK179-28034</strain>
    </source>
</reference>
<name>A0A9D2EM61_9FIRM</name>
<feature type="region of interest" description="Disordered" evidence="2">
    <location>
        <begin position="3412"/>
        <end position="3472"/>
    </location>
</feature>
<feature type="domain" description="Bacterial repeat" evidence="4">
    <location>
        <begin position="3031"/>
        <end position="3090"/>
    </location>
</feature>
<reference evidence="5" key="2">
    <citation type="submission" date="2021-04" db="EMBL/GenBank/DDBJ databases">
        <authorList>
            <person name="Gilroy R."/>
        </authorList>
    </citation>
    <scope>NUCLEOTIDE SEQUENCE</scope>
    <source>
        <strain evidence="5">CHK179-28034</strain>
    </source>
</reference>
<dbReference type="InterPro" id="IPR044060">
    <property type="entry name" value="Bacterial_rp_domain"/>
</dbReference>
<gene>
    <name evidence="5" type="ORF">H9968_07560</name>
</gene>
<evidence type="ECO:0000313" key="6">
    <source>
        <dbReference type="Proteomes" id="UP000824049"/>
    </source>
</evidence>
<feature type="compositionally biased region" description="Basic and acidic residues" evidence="2">
    <location>
        <begin position="3038"/>
        <end position="3047"/>
    </location>
</feature>
<sequence>MERKRRYTFLKKGQKRFVALLLTLVMVLTYVLPNIGTIQAQAGEQSITLGVSTIHFSHSYMSESQVNALKKENPDVSIAKLDISEVLNGETRETKTLYFDGKVSLNDVDISDEYELTNDPIGTSIPAGETTSVQIEIERKARVFEVSFDANGGEGNMDSLSVNEDEGETIPENAFSKEGYTFTGFNTSASGDGTAYQPGDDIQPEEDMTLYAQYKENPKEETDIEEPADDAANVSDDQDSAPAEDVDKDTEESGGQDSTLTGDADKDAAKDDAQPADAKNPDGKKDKADGKESEAEPNSVTDTDDDKTTYYEIRFVDENGGDIVVNESAEGDARYIQYVKAGGSTQAPHRPVINADGNKFVGWFTEADGKGDRVTEFTNIQADATYYAYYTEQPTYKITINYVFENDGKEAAESYVAYVEAGDSYTATVDSPELAGYTADKLSVDINLSDINEDKTYTVKYTGEMQTYYVEHQWESLDDPGTYVTHEKETKQGYIGQYTEAEAKTYDGFIAGAFQNVKITPNTTTDKVTIQIKYTRNNYELIFDTGEGGSYIAAKSVKYGESISKAMLDIGTPTRLGYTFQGWTLADGGAIDNATMPAGDLKVKAQWEANTRADYTIVYWLESLNGGYDYVTQTTGTGSVGSDITAPDLNNWQWDNANIEADGVQRDTSKDAQVTISADGKSVKNVYYNRKTFTIQFYKYEKVGEEPTWWGGTKDIYDWVEDEDLRITAKYGEYIADQWNDRAHAAYEWNTEPNGRTSYTLLANMGAKNIEVYADDRGTGTTITYYIEGLNGQRQVYQTLTAADGVSLTNEDKTPIDGFTFNDWKESTGRFDNDLWLYYTRNSYDISFENCTGVGDASLKYEASLATAKPNDNQVKPPTGVDSDYVFAGWYTSPACEDGTEVKWNSTMPSHNMQIYAKWVAPEYTVSFETNGAGTIDPITVEKYKTIESQIPTPEKEGDEFLGWYLDEDCTEPFIANTQITENITLYAKWKNAFTYSYTIQYVDEAGQPIPGVESTTGTAMADTYVLVEPKDIDGYTAKTGSFTALLDENNKVINVVYTKDATWSFRIRYIDANTRQDIIDSVTREVADNTQQVVVNSPSVLDPDYADAFAGYMLVSDPQVVVTKADATKEKEYTITFEYIQQQQTYVVYHQLQMPDGTYVTMETEQKTGKVGDYVTAAPKTYEGYTCVSTKLERSGVVTANPNATDSSSGLNIYVKYDRENALTVQDYIGKYDGQAHGLTVTGTPVNTDMVKETIQYCTDGQIWTETAPMETNVSTDADGKYTVYTRVVTEVTVGGKTTSYTGTSEMHYIEIQKRDVTITAPDATKVYDGTPLNTWYTTSNYKPATISGDGFVGAEGFNHYVYTADSSIYVGEGKNVIDENATKAALKANTKESNYNFTFVKGTLTVTDRPGDEKFVLNIYPNGKTVTYDGTEQEVSGIETTQWFDNKGVSIGSYNYTVEGVSFGASGTDAGTYEVRQTGTPVIKDAQGNDVTNQFTIHVNLASLIINKRPVTITAGSASFDYDGKEHSLNESSVTSETVLADGHTYTATITGSVKEQNEIADNVISDIRIYDVDKKDVTKNYEITAEKGRLRINAIDAEITAIVQIADKVSMYNGAEQRFSDLSGDNYTVTFNFNNEDDKIDTTGWTIAGTEITTARTNAGTTDVYFAEPANLKVLDADGNPVESAEVSVQFGTLTITKAPLTLTAGSNTKEYDGTPLVSHALDSTEGLQGQDRVVVETIQYTGSQLAPGSSDNEIVKGSVALVNGEGKPVTDNYDITLKKGTLIVTNDKKAERVITVKAKPAGKPYDGTPLANGDFQVTGTFLNGDAVDRAKVQVTGFQTFVGSSKNKVDASSVHIMNGNVDVTEAYTIKTEDADLTVTARPITLTAASASKVYDGTPLTASEVTQTGTLAGTDQFKTEPTATGRQTEVGSSANPVGEVKIVDKETGEDRTDNYAITKTPGTLTVTKAAANQNKVAIESDSLTYDGQSHALKAATSTVTEGTTIYYTTKVDPSASDWSAEMPSFTNVGAHTVYVKAVNDNYEDAYATGVLTITKRQVVITGNNDTFTYNGTTQTVEGYTTDKAAGNKGLLDGHEVSGVTASASSENVGEQIPGTITAANDVKITAGTEDVTANYDIITNAGWITITPLEITVGSESGEQLYTGRAFRVREASVTAGELAEGDTITYNVTGMQTDIGSSQNRFTAIIKDGETTVTNNYSIQYTYGTLTVYGEISYDANGGTGEAPKADRYDRGDTYTVRENMFTRSGYTFTGWNTRADGSGTAYAAGSKITSLNSNLTLYTQWSANADTQYTVETYLEGADGTYPTTPAISVIRTGQTDTTAAVTDADKTAPEGYALDPEAENIFEGTIAGDGSLVLKLYFAKDVKGGGDDGDESDTVPDKYQVVFRYVAKGHGTVTGTTAETRTFTDKDGSYTLPTPIVPNADVKAKADAGYHITGWADEAGEDLGAGIKPDFGKLTYNEDQTFTVTFMENDKVTIRYEAKAHGSVSRDSETVAPATGTAKGSVAKPDAGYHFAGWYLGEEKVSDDLNFVPDRNADGIYEEATYTATFAPDEQTVYTVEYYYTNADGSYPEKATYTATRNGQTDTMVSVTEEDKQPTRNGYILDEAAGNVFEGTIAGDGSLVLKLYFAKDTQGGGEDGDEPDNIPDRYQVVFRYMADDNGTVTGATAETHTFKDEEGNYTLPTPIVPDAKVEAAANAGYHIAGWSDEADKDLGAGSAPAFGKLTYDKDQTFTVAFAEDDDVTIRYEAEAHGSVSRDSETVAPATGTAKGSEATPDAGYHFDGWYLGKDEVGDTADFVPGRNADGIYEEATYTARFAPDEATKYVVEFYYENNGTYPEIADDTSVRTGTTDTVASVTDADKVPARADYVLDPSAGNIFSGNIAGDGSLVLKVYFATDIKGGGEDGDEPDTIPDRYQRIFRYMADDNGNVTGNITEVHTFGNAKDGYTLPTPMKPEAKVEAKANAGYHIDRWEDENALGLGSAAAPEFGILTYNEDQIFTVIFAENDDITIRYEAEEHGSVSRDSETVAPATGTPEGSEATPDAGYHFDGWYLGEEKVSENLNFVPEKNADGIYEEATYTARFAPDEQTLYTVEYYYSDENDTYPEEPTSVAKRNGVTGTTVSVTEEDRQPEEGYMLDETAQNIFEGTIAGDGSLVLKLYFTKDTQGGGEDGNEPDNIPDKYQLIFRYVAGENGSVTGTVAEVHTFKDEAGNYTKPTATVPNAAVEAVPDEAYVIDLWADEDGNVFGSQKTPAIAQAYEKNMTFTVTFKSEELVTGHIYILKSVKDGSQTIESQDTFYAGIYAVDAENKETLTEVVTLKQNGTVKVDVPLGGEDRSEAITYTVKETDEQGNPVDKDVFPYTVTGEASVNLAPGANEGTINIINTLKDSEGYYQEQPTTNNDNTGASDVSDGGIGKSDKGKGGKDKGKGSGSDDKNTGVNRQTRSNKTGDDNPIALYMTLLLAAAAVSGVVIVRRRKDTEQ</sequence>
<feature type="compositionally biased region" description="Polar residues" evidence="2">
    <location>
        <begin position="3415"/>
        <end position="3426"/>
    </location>
</feature>
<dbReference type="GO" id="GO:0030313">
    <property type="term" value="C:cell envelope"/>
    <property type="evidence" value="ECO:0007669"/>
    <property type="project" value="UniProtKB-SubCell"/>
</dbReference>
<evidence type="ECO:0000313" key="5">
    <source>
        <dbReference type="EMBL" id="HIZ39767.1"/>
    </source>
</evidence>
<feature type="compositionally biased region" description="Acidic residues" evidence="2">
    <location>
        <begin position="236"/>
        <end position="254"/>
    </location>
</feature>
<feature type="transmembrane region" description="Helical" evidence="3">
    <location>
        <begin position="3474"/>
        <end position="3493"/>
    </location>
</feature>
<keyword evidence="3" id="KW-0472">Membrane</keyword>
<dbReference type="EMBL" id="DXBR01000067">
    <property type="protein sequence ID" value="HIZ39767.1"/>
    <property type="molecule type" value="Genomic_DNA"/>
</dbReference>
<dbReference type="NCBIfam" id="TIGR03063">
    <property type="entry name" value="srtB_target"/>
    <property type="match status" value="1"/>
</dbReference>
<dbReference type="Proteomes" id="UP000824049">
    <property type="component" value="Unassembled WGS sequence"/>
</dbReference>
<feature type="compositionally biased region" description="Basic and acidic residues" evidence="2">
    <location>
        <begin position="2772"/>
        <end position="2781"/>
    </location>
</feature>
<feature type="region of interest" description="Disordered" evidence="2">
    <location>
        <begin position="155"/>
        <end position="204"/>
    </location>
</feature>
<evidence type="ECO:0000259" key="4">
    <source>
        <dbReference type="Pfam" id="PF18998"/>
    </source>
</evidence>
<feature type="compositionally biased region" description="Basic and acidic residues" evidence="2">
    <location>
        <begin position="263"/>
        <end position="294"/>
    </location>
</feature>
<comment type="subcellular location">
    <subcellularLocation>
        <location evidence="1">Cell envelope</location>
    </subcellularLocation>
</comment>
<feature type="compositionally biased region" description="Polar residues" evidence="2">
    <location>
        <begin position="3457"/>
        <end position="3466"/>
    </location>
</feature>
<protein>
    <submittedName>
        <fullName evidence="5">InlB B-repeat-containing protein</fullName>
    </submittedName>
</protein>
<organism evidence="5 6">
    <name type="scientific">Candidatus Anaerobutyricum stercoris</name>
    <dbReference type="NCBI Taxonomy" id="2838457"/>
    <lineage>
        <taxon>Bacteria</taxon>
        <taxon>Bacillati</taxon>
        <taxon>Bacillota</taxon>
        <taxon>Clostridia</taxon>
        <taxon>Lachnospirales</taxon>
        <taxon>Lachnospiraceae</taxon>
        <taxon>Anaerobutyricum</taxon>
    </lineage>
</organism>
<evidence type="ECO:0000256" key="2">
    <source>
        <dbReference type="SAM" id="MobiDB-lite"/>
    </source>
</evidence>
<feature type="domain" description="Bacterial repeat" evidence="4">
    <location>
        <begin position="2498"/>
        <end position="2572"/>
    </location>
</feature>
<feature type="domain" description="Bacterial repeat" evidence="4">
    <location>
        <begin position="2765"/>
        <end position="2813"/>
    </location>
</feature>
<dbReference type="NCBIfam" id="TIGR02543">
    <property type="entry name" value="List_Bact_rpt"/>
    <property type="match status" value="2"/>
</dbReference>